<comment type="caution">
    <text evidence="5">The sequence shown here is derived from an EMBL/GenBank/DDBJ whole genome shotgun (WGS) entry which is preliminary data.</text>
</comment>
<evidence type="ECO:0000313" key="6">
    <source>
        <dbReference type="Proteomes" id="UP000625316"/>
    </source>
</evidence>
<dbReference type="GO" id="GO:0003677">
    <property type="term" value="F:DNA binding"/>
    <property type="evidence" value="ECO:0007669"/>
    <property type="project" value="UniProtKB-KW"/>
</dbReference>
<keyword evidence="6" id="KW-1185">Reference proteome</keyword>
<evidence type="ECO:0000256" key="2">
    <source>
        <dbReference type="ARBA" id="ARBA00023125"/>
    </source>
</evidence>
<dbReference type="PROSITE" id="PS51063">
    <property type="entry name" value="HTH_CRP_2"/>
    <property type="match status" value="1"/>
</dbReference>
<dbReference type="InterPro" id="IPR036390">
    <property type="entry name" value="WH_DNA-bd_sf"/>
</dbReference>
<dbReference type="GO" id="GO:0006355">
    <property type="term" value="P:regulation of DNA-templated transcription"/>
    <property type="evidence" value="ECO:0007669"/>
    <property type="project" value="InterPro"/>
</dbReference>
<gene>
    <name evidence="5" type="ORF">IQ266_26855</name>
</gene>
<dbReference type="InterPro" id="IPR036388">
    <property type="entry name" value="WH-like_DNA-bd_sf"/>
</dbReference>
<evidence type="ECO:0000313" key="5">
    <source>
        <dbReference type="EMBL" id="MBE9033359.1"/>
    </source>
</evidence>
<dbReference type="AlphaFoldDB" id="A0A928VWB6"/>
<dbReference type="SUPFAM" id="SSF46785">
    <property type="entry name" value="Winged helix' DNA-binding domain"/>
    <property type="match status" value="1"/>
</dbReference>
<dbReference type="SUPFAM" id="SSF51206">
    <property type="entry name" value="cAMP-binding domain-like"/>
    <property type="match status" value="1"/>
</dbReference>
<dbReference type="Pfam" id="PF13545">
    <property type="entry name" value="HTH_Crp_2"/>
    <property type="match status" value="1"/>
</dbReference>
<dbReference type="Gene3D" id="2.60.120.10">
    <property type="entry name" value="Jelly Rolls"/>
    <property type="match status" value="1"/>
</dbReference>
<dbReference type="RefSeq" id="WP_264328165.1">
    <property type="nucleotide sequence ID" value="NZ_JADEXQ010000183.1"/>
</dbReference>
<reference evidence="5" key="1">
    <citation type="submission" date="2020-10" db="EMBL/GenBank/DDBJ databases">
        <authorList>
            <person name="Castelo-Branco R."/>
            <person name="Eusebio N."/>
            <person name="Adriana R."/>
            <person name="Vieira A."/>
            <person name="Brugerolle De Fraissinette N."/>
            <person name="Rezende De Castro R."/>
            <person name="Schneider M.P."/>
            <person name="Vasconcelos V."/>
            <person name="Leao P.N."/>
        </authorList>
    </citation>
    <scope>NUCLEOTIDE SEQUENCE</scope>
    <source>
        <strain evidence="5">LEGE 11480</strain>
    </source>
</reference>
<evidence type="ECO:0000259" key="4">
    <source>
        <dbReference type="PROSITE" id="PS51063"/>
    </source>
</evidence>
<keyword evidence="3" id="KW-0804">Transcription</keyword>
<dbReference type="InterPro" id="IPR018490">
    <property type="entry name" value="cNMP-bd_dom_sf"/>
</dbReference>
<dbReference type="EMBL" id="JADEXQ010000183">
    <property type="protein sequence ID" value="MBE9033359.1"/>
    <property type="molecule type" value="Genomic_DNA"/>
</dbReference>
<keyword evidence="1" id="KW-0805">Transcription regulation</keyword>
<keyword evidence="2" id="KW-0238">DNA-binding</keyword>
<evidence type="ECO:0000256" key="3">
    <source>
        <dbReference type="ARBA" id="ARBA00023163"/>
    </source>
</evidence>
<name>A0A928VWB6_9CYAN</name>
<proteinExistence type="predicted"/>
<dbReference type="InterPro" id="IPR012318">
    <property type="entry name" value="HTH_CRP"/>
</dbReference>
<dbReference type="InterPro" id="IPR014710">
    <property type="entry name" value="RmlC-like_jellyroll"/>
</dbReference>
<dbReference type="SMART" id="SM00419">
    <property type="entry name" value="HTH_CRP"/>
    <property type="match status" value="1"/>
</dbReference>
<evidence type="ECO:0000256" key="1">
    <source>
        <dbReference type="ARBA" id="ARBA00023015"/>
    </source>
</evidence>
<accession>A0A928VWB6</accession>
<organism evidence="5 6">
    <name type="scientific">Romeriopsis navalis LEGE 11480</name>
    <dbReference type="NCBI Taxonomy" id="2777977"/>
    <lineage>
        <taxon>Bacteria</taxon>
        <taxon>Bacillati</taxon>
        <taxon>Cyanobacteriota</taxon>
        <taxon>Cyanophyceae</taxon>
        <taxon>Leptolyngbyales</taxon>
        <taxon>Leptolyngbyaceae</taxon>
        <taxon>Romeriopsis</taxon>
        <taxon>Romeriopsis navalis</taxon>
    </lineage>
</organism>
<feature type="domain" description="HTH crp-type" evidence="4">
    <location>
        <begin position="137"/>
        <end position="210"/>
    </location>
</feature>
<protein>
    <submittedName>
        <fullName evidence="5">Crp/Fnr family transcriptional regulator</fullName>
    </submittedName>
</protein>
<dbReference type="Gene3D" id="1.10.10.10">
    <property type="entry name" value="Winged helix-like DNA-binding domain superfamily/Winged helix DNA-binding domain"/>
    <property type="match status" value="1"/>
</dbReference>
<dbReference type="Proteomes" id="UP000625316">
    <property type="component" value="Unassembled WGS sequence"/>
</dbReference>
<sequence>MLQSQPYDRTLDSLSSEAHQQLDRLSRTSAAKTYKRGSHIPLHTDCIWIVRQGLIQLGSLYPNGEESLLGIISPTMPFGLPLTKVDPYNAVALTDVVLIKQTMSQIQQSSSLSQLIHQQSTYRLRQTEAILAMLGYRRIEDRLRQFLILLAGEIGETTPNGIRLSVRLTHQIIANATGTTRVTTTRLLGVLKQEGWLSLDARNHIVLTRSLMQ</sequence>